<keyword evidence="2" id="KW-1185">Reference proteome</keyword>
<protein>
    <submittedName>
        <fullName evidence="1">Uncharacterized protein</fullName>
    </submittedName>
</protein>
<accession>A0ABQ3XJD5</accession>
<evidence type="ECO:0000313" key="1">
    <source>
        <dbReference type="EMBL" id="GID58609.1"/>
    </source>
</evidence>
<sequence>MSEKRDRESDMVLVELDDRRRASLGRLGKKEHTRYLVEEREDGTLLFHPVKVVPLGELVSPAVVAMVEKSASSTTAPQLS</sequence>
<dbReference type="Proteomes" id="UP000612282">
    <property type="component" value="Unassembled WGS sequence"/>
</dbReference>
<organism evidence="1 2">
    <name type="scientific">Actinoplanes couchii</name>
    <dbReference type="NCBI Taxonomy" id="403638"/>
    <lineage>
        <taxon>Bacteria</taxon>
        <taxon>Bacillati</taxon>
        <taxon>Actinomycetota</taxon>
        <taxon>Actinomycetes</taxon>
        <taxon>Micromonosporales</taxon>
        <taxon>Micromonosporaceae</taxon>
        <taxon>Actinoplanes</taxon>
    </lineage>
</organism>
<comment type="caution">
    <text evidence="1">The sequence shown here is derived from an EMBL/GenBank/DDBJ whole genome shotgun (WGS) entry which is preliminary data.</text>
</comment>
<dbReference type="EMBL" id="BOMG01000086">
    <property type="protein sequence ID" value="GID58609.1"/>
    <property type="molecule type" value="Genomic_DNA"/>
</dbReference>
<gene>
    <name evidence="1" type="ORF">Aco03nite_070130</name>
</gene>
<proteinExistence type="predicted"/>
<dbReference type="RefSeq" id="WP_203803191.1">
    <property type="nucleotide sequence ID" value="NZ_BAAAQE010000013.1"/>
</dbReference>
<evidence type="ECO:0000313" key="2">
    <source>
        <dbReference type="Proteomes" id="UP000612282"/>
    </source>
</evidence>
<reference evidence="1 2" key="1">
    <citation type="submission" date="2021-01" db="EMBL/GenBank/DDBJ databases">
        <title>Whole genome shotgun sequence of Actinoplanes couchii NBRC 106145.</title>
        <authorList>
            <person name="Komaki H."/>
            <person name="Tamura T."/>
        </authorList>
    </citation>
    <scope>NUCLEOTIDE SEQUENCE [LARGE SCALE GENOMIC DNA]</scope>
    <source>
        <strain evidence="1 2">NBRC 106145</strain>
    </source>
</reference>
<name>A0ABQ3XJD5_9ACTN</name>